<dbReference type="EMBL" id="JAQOUE010000001">
    <property type="protein sequence ID" value="MDT7041800.1"/>
    <property type="molecule type" value="Genomic_DNA"/>
</dbReference>
<dbReference type="Proteomes" id="UP001250932">
    <property type="component" value="Unassembled WGS sequence"/>
</dbReference>
<reference evidence="4 5" key="1">
    <citation type="journal article" date="2023" name="ISME J.">
        <title>Cultivation and genomic characterization of novel and ubiquitous marine nitrite-oxidizing bacteria from the Nitrospirales.</title>
        <authorList>
            <person name="Mueller A.J."/>
            <person name="Daebeler A."/>
            <person name="Herbold C.W."/>
            <person name="Kirkegaard R.H."/>
            <person name="Daims H."/>
        </authorList>
    </citation>
    <scope>NUCLEOTIDE SEQUENCE [LARGE SCALE GENOMIC DNA]</scope>
    <source>
        <strain evidence="4 5">EB</strain>
    </source>
</reference>
<dbReference type="Gene3D" id="3.40.50.2000">
    <property type="entry name" value="Glycogen Phosphorylase B"/>
    <property type="match status" value="2"/>
</dbReference>
<feature type="domain" description="Glycosyl transferase family 1" evidence="2">
    <location>
        <begin position="183"/>
        <end position="346"/>
    </location>
</feature>
<evidence type="ECO:0000256" key="1">
    <source>
        <dbReference type="ARBA" id="ARBA00022679"/>
    </source>
</evidence>
<keyword evidence="5" id="KW-1185">Reference proteome</keyword>
<dbReference type="InterPro" id="IPR001296">
    <property type="entry name" value="Glyco_trans_1"/>
</dbReference>
<accession>A0ABU3K5X2</accession>
<comment type="caution">
    <text evidence="4">The sequence shown here is derived from an EMBL/GenBank/DDBJ whole genome shotgun (WGS) entry which is preliminary data.</text>
</comment>
<dbReference type="InterPro" id="IPR028098">
    <property type="entry name" value="Glyco_trans_4-like_N"/>
</dbReference>
<organism evidence="4 5">
    <name type="scientific">Candidatus Nitronereus thalassa</name>
    <dbReference type="NCBI Taxonomy" id="3020898"/>
    <lineage>
        <taxon>Bacteria</taxon>
        <taxon>Pseudomonadati</taxon>
        <taxon>Nitrospirota</taxon>
        <taxon>Nitrospiria</taxon>
        <taxon>Nitrospirales</taxon>
        <taxon>Nitrospiraceae</taxon>
        <taxon>Candidatus Nitronereus</taxon>
    </lineage>
</organism>
<dbReference type="Pfam" id="PF13439">
    <property type="entry name" value="Glyco_transf_4"/>
    <property type="match status" value="1"/>
</dbReference>
<sequence>MKIGIDAAPLIQPFGGIANYAKHLLQALLELKSGDIFFGYIPTGMRARLPWPAEKYSGQMNWVEVSPLSFRGRGSYDQLDVYHGTNFKVQTSGRHGTVLTIHDLWLDRYPEYSKKLFGQRLSFMRTKRRVHRATRVIAVSEFTASEVQTLYDLPPTRVSVVYHGMSKEFFPDAGEETDYYALRERLGIPDKPFILFVGGANPRKNHQSLLKAFALNEFFRQGFSLVLVGSPTFKKISIKRNIHDLNLGNSVVCIDQLPPEELRILYSRTSLFVFPSKYEGFGFPVLEAMACGASVVTSRCSALPEVSGDAAVLVDPDNVQELEQAMLSVLQDPKVQETFRRRGRKQAASFNWTRAAEETLRVYQSIVSSH</sequence>
<keyword evidence="1" id="KW-0808">Transferase</keyword>
<proteinExistence type="predicted"/>
<dbReference type="CDD" id="cd03809">
    <property type="entry name" value="GT4_MtfB-like"/>
    <property type="match status" value="1"/>
</dbReference>
<dbReference type="PANTHER" id="PTHR46401:SF2">
    <property type="entry name" value="GLYCOSYLTRANSFERASE WBBK-RELATED"/>
    <property type="match status" value="1"/>
</dbReference>
<dbReference type="Pfam" id="PF00534">
    <property type="entry name" value="Glycos_transf_1"/>
    <property type="match status" value="1"/>
</dbReference>
<name>A0ABU3K5X2_9BACT</name>
<evidence type="ECO:0000313" key="4">
    <source>
        <dbReference type="EMBL" id="MDT7041800.1"/>
    </source>
</evidence>
<dbReference type="PANTHER" id="PTHR46401">
    <property type="entry name" value="GLYCOSYLTRANSFERASE WBBK-RELATED"/>
    <property type="match status" value="1"/>
</dbReference>
<evidence type="ECO:0000259" key="2">
    <source>
        <dbReference type="Pfam" id="PF00534"/>
    </source>
</evidence>
<dbReference type="SUPFAM" id="SSF53756">
    <property type="entry name" value="UDP-Glycosyltransferase/glycogen phosphorylase"/>
    <property type="match status" value="1"/>
</dbReference>
<gene>
    <name evidence="4" type="ORF">PPG34_05515</name>
</gene>
<feature type="domain" description="Glycosyltransferase subfamily 4-like N-terminal" evidence="3">
    <location>
        <begin position="78"/>
        <end position="165"/>
    </location>
</feature>
<dbReference type="RefSeq" id="WP_313832148.1">
    <property type="nucleotide sequence ID" value="NZ_JAQOUE010000001.1"/>
</dbReference>
<protein>
    <submittedName>
        <fullName evidence="4">Glycosyltransferase family 1 protein</fullName>
    </submittedName>
</protein>
<evidence type="ECO:0000313" key="5">
    <source>
        <dbReference type="Proteomes" id="UP001250932"/>
    </source>
</evidence>
<evidence type="ECO:0000259" key="3">
    <source>
        <dbReference type="Pfam" id="PF13439"/>
    </source>
</evidence>